<dbReference type="Gene3D" id="3.30.2350.10">
    <property type="entry name" value="Pseudouridine synthase"/>
    <property type="match status" value="1"/>
</dbReference>
<dbReference type="InterPro" id="IPR036986">
    <property type="entry name" value="S4_RNA-bd_sf"/>
</dbReference>
<comment type="similarity">
    <text evidence="1">Belongs to the pseudouridine synthase RluA family.</text>
</comment>
<dbReference type="AlphaFoldDB" id="A0A0F9P050"/>
<dbReference type="NCBIfam" id="TIGR00005">
    <property type="entry name" value="rluA_subfam"/>
    <property type="match status" value="1"/>
</dbReference>
<dbReference type="EMBL" id="LAZR01002826">
    <property type="protein sequence ID" value="KKN25135.1"/>
    <property type="molecule type" value="Genomic_DNA"/>
</dbReference>
<dbReference type="GO" id="GO:0003723">
    <property type="term" value="F:RNA binding"/>
    <property type="evidence" value="ECO:0007669"/>
    <property type="project" value="UniProtKB-KW"/>
</dbReference>
<dbReference type="SUPFAM" id="SSF55120">
    <property type="entry name" value="Pseudouridine synthase"/>
    <property type="match status" value="1"/>
</dbReference>
<proteinExistence type="inferred from homology"/>
<dbReference type="GO" id="GO:0000455">
    <property type="term" value="P:enzyme-directed rRNA pseudouridine synthesis"/>
    <property type="evidence" value="ECO:0007669"/>
    <property type="project" value="TreeGrafter"/>
</dbReference>
<dbReference type="FunFam" id="3.30.2350.10:FF:000006">
    <property type="entry name" value="Pseudouridine synthase"/>
    <property type="match status" value="1"/>
</dbReference>
<dbReference type="CDD" id="cd02869">
    <property type="entry name" value="PseudoU_synth_RluA_like"/>
    <property type="match status" value="1"/>
</dbReference>
<dbReference type="GO" id="GO:0009982">
    <property type="term" value="F:pseudouridine synthase activity"/>
    <property type="evidence" value="ECO:0007669"/>
    <property type="project" value="InterPro"/>
</dbReference>
<accession>A0A0F9P050</accession>
<evidence type="ECO:0000313" key="6">
    <source>
        <dbReference type="EMBL" id="KKN25135.1"/>
    </source>
</evidence>
<dbReference type="InterPro" id="IPR006225">
    <property type="entry name" value="PsdUridine_synth_RluC/D"/>
</dbReference>
<dbReference type="PROSITE" id="PS50889">
    <property type="entry name" value="S4"/>
    <property type="match status" value="1"/>
</dbReference>
<dbReference type="PROSITE" id="PS01129">
    <property type="entry name" value="PSI_RLU"/>
    <property type="match status" value="1"/>
</dbReference>
<feature type="domain" description="Pseudouridine synthase RsuA/RluA-like" evidence="4">
    <location>
        <begin position="92"/>
        <end position="242"/>
    </location>
</feature>
<keyword evidence="2" id="KW-0694">RNA-binding</keyword>
<evidence type="ECO:0000256" key="1">
    <source>
        <dbReference type="ARBA" id="ARBA00010876"/>
    </source>
</evidence>
<dbReference type="InterPro" id="IPR020103">
    <property type="entry name" value="PsdUridine_synth_cat_dom_sf"/>
</dbReference>
<evidence type="ECO:0000259" key="4">
    <source>
        <dbReference type="Pfam" id="PF00849"/>
    </source>
</evidence>
<organism evidence="6">
    <name type="scientific">marine sediment metagenome</name>
    <dbReference type="NCBI Taxonomy" id="412755"/>
    <lineage>
        <taxon>unclassified sequences</taxon>
        <taxon>metagenomes</taxon>
        <taxon>ecological metagenomes</taxon>
    </lineage>
</organism>
<dbReference type="CDD" id="cd00165">
    <property type="entry name" value="S4"/>
    <property type="match status" value="1"/>
</dbReference>
<sequence>MSETLLLEDFIPDESAGMRLDQALAQLFPDYSRGQLTKWIKAGFVTVDKQQFRPRDSVLGGEHILINAQIGAVDDTWIAEDIKLDIVYEDEDILIINKEAGMVVHPGAGNHNGTLVNALLSHAPELEIIPRAGIVHRIDKGTTGLLMIAKTLQAHNSLVNQLQERSVEREYQAIAMGVMTAGGTVDQPMGRHPVERKRMAVTSSGKTAITHYRVAHRYRAHTHIRCKLETGRTHQIRVHMAHIRYPLFGDPVYGGRLRLPKNSTEEFREALQGFRRQALHAGSLGFIHPASGEQVSWQVEMPNDMLNILAALAKDQRLNRDEK</sequence>
<dbReference type="PANTHER" id="PTHR21600:SF44">
    <property type="entry name" value="RIBOSOMAL LARGE SUBUNIT PSEUDOURIDINE SYNTHASE D"/>
    <property type="match status" value="1"/>
</dbReference>
<dbReference type="InterPro" id="IPR050188">
    <property type="entry name" value="RluA_PseudoU_synthase"/>
</dbReference>
<dbReference type="InterPro" id="IPR006145">
    <property type="entry name" value="PsdUridine_synth_RsuA/RluA"/>
</dbReference>
<dbReference type="Pfam" id="PF00849">
    <property type="entry name" value="PseudoU_synth_2"/>
    <property type="match status" value="1"/>
</dbReference>
<dbReference type="Pfam" id="PF01479">
    <property type="entry name" value="S4"/>
    <property type="match status" value="1"/>
</dbReference>
<comment type="caution">
    <text evidence="6">The sequence shown here is derived from an EMBL/GenBank/DDBJ whole genome shotgun (WGS) entry which is preliminary data.</text>
</comment>
<dbReference type="NCBIfam" id="NF008385">
    <property type="entry name" value="PRK11180.1"/>
    <property type="match status" value="1"/>
</dbReference>
<feature type="domain" description="RNA-binding S4" evidence="5">
    <location>
        <begin position="18"/>
        <end position="62"/>
    </location>
</feature>
<evidence type="ECO:0000256" key="3">
    <source>
        <dbReference type="ARBA" id="ARBA00023235"/>
    </source>
</evidence>
<dbReference type="InterPro" id="IPR006224">
    <property type="entry name" value="PsdUridine_synth_RluA-like_CS"/>
</dbReference>
<name>A0A0F9P050_9ZZZZ</name>
<dbReference type="InterPro" id="IPR002942">
    <property type="entry name" value="S4_RNA-bd"/>
</dbReference>
<protein>
    <submittedName>
        <fullName evidence="6">Uncharacterized protein</fullName>
    </submittedName>
</protein>
<gene>
    <name evidence="6" type="ORF">LCGC14_0887890</name>
</gene>
<evidence type="ECO:0000259" key="5">
    <source>
        <dbReference type="Pfam" id="PF01479"/>
    </source>
</evidence>
<dbReference type="SUPFAM" id="SSF55174">
    <property type="entry name" value="Alpha-L RNA-binding motif"/>
    <property type="match status" value="1"/>
</dbReference>
<dbReference type="PANTHER" id="PTHR21600">
    <property type="entry name" value="MITOCHONDRIAL RNA PSEUDOURIDINE SYNTHASE"/>
    <property type="match status" value="1"/>
</dbReference>
<evidence type="ECO:0000256" key="2">
    <source>
        <dbReference type="ARBA" id="ARBA00022884"/>
    </source>
</evidence>
<reference evidence="6" key="1">
    <citation type="journal article" date="2015" name="Nature">
        <title>Complex archaea that bridge the gap between prokaryotes and eukaryotes.</title>
        <authorList>
            <person name="Spang A."/>
            <person name="Saw J.H."/>
            <person name="Jorgensen S.L."/>
            <person name="Zaremba-Niedzwiedzka K."/>
            <person name="Martijn J."/>
            <person name="Lind A.E."/>
            <person name="van Eijk R."/>
            <person name="Schleper C."/>
            <person name="Guy L."/>
            <person name="Ettema T.J."/>
        </authorList>
    </citation>
    <scope>NUCLEOTIDE SEQUENCE</scope>
</reference>
<dbReference type="Gene3D" id="3.10.290.10">
    <property type="entry name" value="RNA-binding S4 domain"/>
    <property type="match status" value="1"/>
</dbReference>
<keyword evidence="3" id="KW-0413">Isomerase</keyword>